<dbReference type="Gene3D" id="1.10.10.10">
    <property type="entry name" value="Winged helix-like DNA-binding domain superfamily/Winged helix DNA-binding domain"/>
    <property type="match status" value="1"/>
</dbReference>
<reference evidence="10" key="1">
    <citation type="submission" date="2020-04" db="EMBL/GenBank/DDBJ databases">
        <authorList>
            <person name="Alioto T."/>
            <person name="Alioto T."/>
            <person name="Gomez Garrido J."/>
        </authorList>
    </citation>
    <scope>NUCLEOTIDE SEQUENCE</scope>
    <source>
        <strain evidence="10">A484AB</strain>
    </source>
</reference>
<dbReference type="Proteomes" id="UP001152795">
    <property type="component" value="Unassembled WGS sequence"/>
</dbReference>
<evidence type="ECO:0000256" key="8">
    <source>
        <dbReference type="SAM" id="MobiDB-lite"/>
    </source>
</evidence>
<comment type="subcellular location">
    <subcellularLocation>
        <location evidence="1">Cytoplasm</location>
    </subcellularLocation>
    <subcellularLocation>
        <location evidence="7">Nucleus</location>
    </subcellularLocation>
</comment>
<proteinExistence type="predicted"/>
<feature type="compositionally biased region" description="Basic residues" evidence="8">
    <location>
        <begin position="175"/>
        <end position="186"/>
    </location>
</feature>
<dbReference type="EMBL" id="CACRXK020001200">
    <property type="protein sequence ID" value="CAB3987597.1"/>
    <property type="molecule type" value="Genomic_DNA"/>
</dbReference>
<dbReference type="SUPFAM" id="SSF46785">
    <property type="entry name" value="Winged helix' DNA-binding domain"/>
    <property type="match status" value="1"/>
</dbReference>
<feature type="region of interest" description="Disordered" evidence="8">
    <location>
        <begin position="20"/>
        <end position="68"/>
    </location>
</feature>
<feature type="region of interest" description="Disordered" evidence="8">
    <location>
        <begin position="154"/>
        <end position="218"/>
    </location>
</feature>
<evidence type="ECO:0000256" key="2">
    <source>
        <dbReference type="ARBA" id="ARBA00022490"/>
    </source>
</evidence>
<evidence type="ECO:0000313" key="10">
    <source>
        <dbReference type="EMBL" id="CAB3987597.1"/>
    </source>
</evidence>
<dbReference type="PRINTS" id="PR00053">
    <property type="entry name" value="FORKHEAD"/>
</dbReference>
<evidence type="ECO:0000313" key="11">
    <source>
        <dbReference type="Proteomes" id="UP001152795"/>
    </source>
</evidence>
<name>A0A7D9HKZ2_PARCT</name>
<dbReference type="OrthoDB" id="5954824at2759"/>
<dbReference type="GO" id="GO:0043565">
    <property type="term" value="F:sequence-specific DNA binding"/>
    <property type="evidence" value="ECO:0007669"/>
    <property type="project" value="InterPro"/>
</dbReference>
<dbReference type="CDD" id="cd20032">
    <property type="entry name" value="FH_FOXO"/>
    <property type="match status" value="1"/>
</dbReference>
<evidence type="ECO:0000259" key="9">
    <source>
        <dbReference type="PROSITE" id="PS50039"/>
    </source>
</evidence>
<dbReference type="GO" id="GO:0005737">
    <property type="term" value="C:cytoplasm"/>
    <property type="evidence" value="ECO:0007669"/>
    <property type="project" value="UniProtKB-SubCell"/>
</dbReference>
<keyword evidence="11" id="KW-1185">Reference proteome</keyword>
<keyword evidence="4 7" id="KW-0238">DNA-binding</keyword>
<dbReference type="InterPro" id="IPR036388">
    <property type="entry name" value="WH-like_DNA-bd_sf"/>
</dbReference>
<dbReference type="SMART" id="SM00339">
    <property type="entry name" value="FH"/>
    <property type="match status" value="1"/>
</dbReference>
<keyword evidence="6 7" id="KW-0539">Nucleus</keyword>
<evidence type="ECO:0000256" key="6">
    <source>
        <dbReference type="ARBA" id="ARBA00023242"/>
    </source>
</evidence>
<dbReference type="FunFam" id="1.10.10.10:FF:000032">
    <property type="entry name" value="Forkhead box protein O4"/>
    <property type="match status" value="1"/>
</dbReference>
<sequence length="522" mass="58666">MLLSPCDSFESGMEDEILREMEGNRPRSRTWPLPQPEDFESQKSPEVEEKISTAKLEPGSKKGSRKNAWGNQSYADLITQAIQSAPEERMTLSQIYAWMVENVVYFKDKGDNTSSAGWKNSIRHNLSLHNRFIRIQNEGNGKSSWWMVDADAKTEKTKRRSRSSSLDSDSGPKATKTKRPGRKGKRSEHNEDKPLSPNSKLRVTPKSPINTEPSVILEDNPFPFPLADYRHRSSSNASNVSSISGRLSPIPSHDEEFDLDEVSMSPAQEQHTPVVVEELMDNMKENLSMTMPHPQPASPADIAAFRAARCNEDSMNIDSPPASQFVDNRYPSTDYFPAPSLKQAPFTASKIPPQKSLYKEAPPNTLQQHLNGLYLRGNMNSPSNFQILERNNSSQIIHPDQRPPPPPYNVQHVNTSMQRPQPTPNRLPMQGNNYIPYYHTSHNEGVPMISVEMADSVALPGDFDIDFLDRLDRDITCDVETVLRNDSAFNDGHLDFNLDNYVSAIALPEISISSHISGNMVH</sequence>
<evidence type="ECO:0000256" key="7">
    <source>
        <dbReference type="PROSITE-ProRule" id="PRU00089"/>
    </source>
</evidence>
<dbReference type="AlphaFoldDB" id="A0A7D9HKZ2"/>
<organism evidence="10 11">
    <name type="scientific">Paramuricea clavata</name>
    <name type="common">Red gorgonian</name>
    <name type="synonym">Violescent sea-whip</name>
    <dbReference type="NCBI Taxonomy" id="317549"/>
    <lineage>
        <taxon>Eukaryota</taxon>
        <taxon>Metazoa</taxon>
        <taxon>Cnidaria</taxon>
        <taxon>Anthozoa</taxon>
        <taxon>Octocorallia</taxon>
        <taxon>Malacalcyonacea</taxon>
        <taxon>Plexauridae</taxon>
        <taxon>Paramuricea</taxon>
    </lineage>
</organism>
<keyword evidence="3" id="KW-0805">Transcription regulation</keyword>
<dbReference type="InterPro" id="IPR036390">
    <property type="entry name" value="WH_DNA-bd_sf"/>
</dbReference>
<feature type="compositionally biased region" description="Polar residues" evidence="8">
    <location>
        <begin position="196"/>
        <end position="213"/>
    </location>
</feature>
<feature type="compositionally biased region" description="Basic and acidic residues" evidence="8">
    <location>
        <begin position="40"/>
        <end position="52"/>
    </location>
</feature>
<dbReference type="InterPro" id="IPR001766">
    <property type="entry name" value="Fork_head_dom"/>
</dbReference>
<dbReference type="GO" id="GO:0005634">
    <property type="term" value="C:nucleus"/>
    <property type="evidence" value="ECO:0007669"/>
    <property type="project" value="UniProtKB-SubCell"/>
</dbReference>
<evidence type="ECO:0000256" key="4">
    <source>
        <dbReference type="ARBA" id="ARBA00023125"/>
    </source>
</evidence>
<dbReference type="InterPro" id="IPR030456">
    <property type="entry name" value="TF_fork_head_CS_2"/>
</dbReference>
<feature type="domain" description="Fork-head" evidence="9">
    <location>
        <begin position="69"/>
        <end position="162"/>
    </location>
</feature>
<keyword evidence="2" id="KW-0963">Cytoplasm</keyword>
<keyword evidence="5" id="KW-0804">Transcription</keyword>
<dbReference type="Pfam" id="PF00250">
    <property type="entry name" value="Forkhead"/>
    <property type="match status" value="1"/>
</dbReference>
<protein>
    <submittedName>
        <fullName evidence="10">Forkhead box O-like isoform X1</fullName>
    </submittedName>
</protein>
<dbReference type="PROSITE" id="PS00658">
    <property type="entry name" value="FORK_HEAD_2"/>
    <property type="match status" value="1"/>
</dbReference>
<dbReference type="GO" id="GO:0003700">
    <property type="term" value="F:DNA-binding transcription factor activity"/>
    <property type="evidence" value="ECO:0007669"/>
    <property type="project" value="InterPro"/>
</dbReference>
<evidence type="ECO:0000256" key="5">
    <source>
        <dbReference type="ARBA" id="ARBA00023163"/>
    </source>
</evidence>
<feature type="DNA-binding region" description="Fork-head" evidence="7">
    <location>
        <begin position="69"/>
        <end position="162"/>
    </location>
</feature>
<gene>
    <name evidence="10" type="ORF">PACLA_8A024728</name>
</gene>
<feature type="compositionally biased region" description="Low complexity" evidence="8">
    <location>
        <begin position="163"/>
        <end position="174"/>
    </location>
</feature>
<dbReference type="PROSITE" id="PS50039">
    <property type="entry name" value="FORK_HEAD_3"/>
    <property type="match status" value="1"/>
</dbReference>
<evidence type="ECO:0000256" key="3">
    <source>
        <dbReference type="ARBA" id="ARBA00023015"/>
    </source>
</evidence>
<evidence type="ECO:0000256" key="1">
    <source>
        <dbReference type="ARBA" id="ARBA00004496"/>
    </source>
</evidence>
<dbReference type="PANTHER" id="PTHR45767">
    <property type="entry name" value="FORKHEAD BOX PROTEIN O"/>
    <property type="match status" value="1"/>
</dbReference>
<accession>A0A7D9HKZ2</accession>
<comment type="caution">
    <text evidence="10">The sequence shown here is derived from an EMBL/GenBank/DDBJ whole genome shotgun (WGS) entry which is preliminary data.</text>
</comment>